<protein>
    <submittedName>
        <fullName evidence="4">Uncharacterized protein</fullName>
    </submittedName>
</protein>
<dbReference type="Proteomes" id="UP000077071">
    <property type="component" value="Chromosome"/>
</dbReference>
<evidence type="ECO:0000313" key="4">
    <source>
        <dbReference type="EMBL" id="AND16570.1"/>
    </source>
</evidence>
<accession>A0A160KS88</accession>
<keyword evidence="5" id="KW-1185">Reference proteome</keyword>
<organism evidence="4 5">
    <name type="scientific">Rathayibacter tritici</name>
    <dbReference type="NCBI Taxonomy" id="33888"/>
    <lineage>
        <taxon>Bacteria</taxon>
        <taxon>Bacillati</taxon>
        <taxon>Actinomycetota</taxon>
        <taxon>Actinomycetes</taxon>
        <taxon>Micrococcales</taxon>
        <taxon>Microbacteriaceae</taxon>
        <taxon>Rathayibacter</taxon>
    </lineage>
</organism>
<dbReference type="GO" id="GO:0009295">
    <property type="term" value="C:nucleoid"/>
    <property type="evidence" value="ECO:0007669"/>
    <property type="project" value="TreeGrafter"/>
</dbReference>
<dbReference type="STRING" id="33888.A6122_1433"/>
<dbReference type="RefSeq" id="WP_068253335.1">
    <property type="nucleotide sequence ID" value="NZ_CP015515.1"/>
</dbReference>
<dbReference type="InterPro" id="IPR011344">
    <property type="entry name" value="ssDNA-bd"/>
</dbReference>
<dbReference type="InterPro" id="IPR000424">
    <property type="entry name" value="Primosome_PriB/ssb"/>
</dbReference>
<dbReference type="SUPFAM" id="SSF50249">
    <property type="entry name" value="Nucleic acid-binding proteins"/>
    <property type="match status" value="1"/>
</dbReference>
<dbReference type="AlphaFoldDB" id="A0A160KS88"/>
<dbReference type="PANTHER" id="PTHR10302:SF0">
    <property type="entry name" value="SINGLE-STRANDED DNA-BINDING PROTEIN, MITOCHONDRIAL"/>
    <property type="match status" value="1"/>
</dbReference>
<dbReference type="Pfam" id="PF00436">
    <property type="entry name" value="SSB"/>
    <property type="match status" value="1"/>
</dbReference>
<sequence length="185" mass="19365">MTDTLTVIGTIGTDPRSIDTSTGTAMTSFRLATAQRRYDRTEQRWIDVSTNWYTVTAFNGLAGNALSSLSRGDRVLVTGRLGVKAWEAGGKTGTDVVITAEGIGHDLAWGTTRYTKTVVRVAAPAAPAGEPAWSEEAPGEGSTPKDWGGATEGSGAVRAAEESRSMVGREEDAPLISVGSGDTPF</sequence>
<feature type="region of interest" description="Disordered" evidence="3">
    <location>
        <begin position="126"/>
        <end position="185"/>
    </location>
</feature>
<dbReference type="KEGG" id="rtn:A6122_1433"/>
<evidence type="ECO:0000313" key="5">
    <source>
        <dbReference type="Proteomes" id="UP000077071"/>
    </source>
</evidence>
<evidence type="ECO:0000256" key="3">
    <source>
        <dbReference type="SAM" id="MobiDB-lite"/>
    </source>
</evidence>
<keyword evidence="1 2" id="KW-0238">DNA-binding</keyword>
<dbReference type="Gene3D" id="2.40.50.140">
    <property type="entry name" value="Nucleic acid-binding proteins"/>
    <property type="match status" value="1"/>
</dbReference>
<dbReference type="PATRIC" id="fig|33888.3.peg.1575"/>
<evidence type="ECO:0000256" key="1">
    <source>
        <dbReference type="ARBA" id="ARBA00023125"/>
    </source>
</evidence>
<feature type="compositionally biased region" description="Low complexity" evidence="3">
    <location>
        <begin position="126"/>
        <end position="141"/>
    </location>
</feature>
<dbReference type="EMBL" id="CP015515">
    <property type="protein sequence ID" value="AND16570.1"/>
    <property type="molecule type" value="Genomic_DNA"/>
</dbReference>
<name>A0A160KS88_9MICO</name>
<feature type="compositionally biased region" description="Basic and acidic residues" evidence="3">
    <location>
        <begin position="159"/>
        <end position="172"/>
    </location>
</feature>
<reference evidence="4 5" key="1">
    <citation type="submission" date="2016-05" db="EMBL/GenBank/DDBJ databases">
        <title>Complete genome sequence of Rathayibacter tritici NCPPB 1953.</title>
        <authorList>
            <person name="Park J."/>
            <person name="Lee H.-H."/>
            <person name="Lee S.-W."/>
            <person name="Seo Y.-S."/>
        </authorList>
    </citation>
    <scope>NUCLEOTIDE SEQUENCE [LARGE SCALE GENOMIC DNA]</scope>
    <source>
        <strain evidence="4 5">NCPPB 1953</strain>
    </source>
</reference>
<proteinExistence type="predicted"/>
<evidence type="ECO:0000256" key="2">
    <source>
        <dbReference type="PROSITE-ProRule" id="PRU00252"/>
    </source>
</evidence>
<gene>
    <name evidence="4" type="ORF">A6122_1433</name>
</gene>
<dbReference type="OrthoDB" id="9809878at2"/>
<dbReference type="InterPro" id="IPR012340">
    <property type="entry name" value="NA-bd_OB-fold"/>
</dbReference>
<dbReference type="GO" id="GO:0006260">
    <property type="term" value="P:DNA replication"/>
    <property type="evidence" value="ECO:0007669"/>
    <property type="project" value="InterPro"/>
</dbReference>
<dbReference type="CDD" id="cd04496">
    <property type="entry name" value="SSB_OBF"/>
    <property type="match status" value="1"/>
</dbReference>
<dbReference type="PROSITE" id="PS50935">
    <property type="entry name" value="SSB"/>
    <property type="match status" value="1"/>
</dbReference>
<dbReference type="PANTHER" id="PTHR10302">
    <property type="entry name" value="SINGLE-STRANDED DNA-BINDING PROTEIN"/>
    <property type="match status" value="1"/>
</dbReference>
<dbReference type="GO" id="GO:0003697">
    <property type="term" value="F:single-stranded DNA binding"/>
    <property type="evidence" value="ECO:0007669"/>
    <property type="project" value="InterPro"/>
</dbReference>